<evidence type="ECO:0000256" key="3">
    <source>
        <dbReference type="ARBA" id="ARBA00022448"/>
    </source>
</evidence>
<dbReference type="PROSITE" id="PS50893">
    <property type="entry name" value="ABC_TRANSPORTER_2"/>
    <property type="match status" value="1"/>
</dbReference>
<dbReference type="EMBL" id="JAUSVL010000001">
    <property type="protein sequence ID" value="MDQ0291713.1"/>
    <property type="molecule type" value="Genomic_DNA"/>
</dbReference>
<evidence type="ECO:0000259" key="8">
    <source>
        <dbReference type="PROSITE" id="PS50893"/>
    </source>
</evidence>
<dbReference type="AlphaFoldDB" id="A0AAE3VK79"/>
<keyword evidence="5" id="KW-0547">Nucleotide-binding</keyword>
<evidence type="ECO:0000256" key="2">
    <source>
        <dbReference type="ARBA" id="ARBA00005417"/>
    </source>
</evidence>
<dbReference type="SUPFAM" id="SSF52540">
    <property type="entry name" value="P-loop containing nucleoside triphosphate hydrolases"/>
    <property type="match status" value="1"/>
</dbReference>
<evidence type="ECO:0000256" key="6">
    <source>
        <dbReference type="ARBA" id="ARBA00022840"/>
    </source>
</evidence>
<dbReference type="InterPro" id="IPR050086">
    <property type="entry name" value="MetN_ABC_transporter-like"/>
</dbReference>
<keyword evidence="3" id="KW-0813">Transport</keyword>
<evidence type="ECO:0000313" key="10">
    <source>
        <dbReference type="Proteomes" id="UP001238163"/>
    </source>
</evidence>
<dbReference type="RefSeq" id="WP_307264907.1">
    <property type="nucleotide sequence ID" value="NZ_JAUSVL010000001.1"/>
</dbReference>
<keyword evidence="7" id="KW-0472">Membrane</keyword>
<comment type="similarity">
    <text evidence="2">Belongs to the ABC transporter superfamily.</text>
</comment>
<dbReference type="Proteomes" id="UP001238163">
    <property type="component" value="Unassembled WGS sequence"/>
</dbReference>
<dbReference type="PANTHER" id="PTHR43166">
    <property type="entry name" value="AMINO ACID IMPORT ATP-BINDING PROTEIN"/>
    <property type="match status" value="1"/>
</dbReference>
<accession>A0AAE3VK79</accession>
<dbReference type="GO" id="GO:0016887">
    <property type="term" value="F:ATP hydrolysis activity"/>
    <property type="evidence" value="ECO:0007669"/>
    <property type="project" value="InterPro"/>
</dbReference>
<feature type="domain" description="ABC transporter" evidence="8">
    <location>
        <begin position="2"/>
        <end position="236"/>
    </location>
</feature>
<evidence type="ECO:0000256" key="7">
    <source>
        <dbReference type="ARBA" id="ARBA00023136"/>
    </source>
</evidence>
<keyword evidence="6 9" id="KW-0067">ATP-binding</keyword>
<proteinExistence type="inferred from homology"/>
<gene>
    <name evidence="9" type="ORF">J3R75_003820</name>
</gene>
<dbReference type="GO" id="GO:0005886">
    <property type="term" value="C:plasma membrane"/>
    <property type="evidence" value="ECO:0007669"/>
    <property type="project" value="UniProtKB-SubCell"/>
</dbReference>
<dbReference type="Gene3D" id="3.40.50.300">
    <property type="entry name" value="P-loop containing nucleotide triphosphate hydrolases"/>
    <property type="match status" value="1"/>
</dbReference>
<evidence type="ECO:0000256" key="5">
    <source>
        <dbReference type="ARBA" id="ARBA00022741"/>
    </source>
</evidence>
<dbReference type="CDD" id="cd03262">
    <property type="entry name" value="ABC_HisP_GlnQ"/>
    <property type="match status" value="1"/>
</dbReference>
<protein>
    <submittedName>
        <fullName evidence="9">Polar amino acid transport system ATP-binding protein</fullName>
    </submittedName>
</protein>
<comment type="caution">
    <text evidence="9">The sequence shown here is derived from an EMBL/GenBank/DDBJ whole genome shotgun (WGS) entry which is preliminary data.</text>
</comment>
<dbReference type="GO" id="GO:0005524">
    <property type="term" value="F:ATP binding"/>
    <property type="evidence" value="ECO:0007669"/>
    <property type="project" value="UniProtKB-KW"/>
</dbReference>
<dbReference type="PROSITE" id="PS00211">
    <property type="entry name" value="ABC_TRANSPORTER_1"/>
    <property type="match status" value="1"/>
</dbReference>
<reference evidence="9" key="1">
    <citation type="submission" date="2023-07" db="EMBL/GenBank/DDBJ databases">
        <title>Genomic Encyclopedia of Type Strains, Phase IV (KMG-IV): sequencing the most valuable type-strain genomes for metagenomic binning, comparative biology and taxonomic classification.</title>
        <authorList>
            <person name="Goeker M."/>
        </authorList>
    </citation>
    <scope>NUCLEOTIDE SEQUENCE</scope>
    <source>
        <strain evidence="9">DSM 24202</strain>
    </source>
</reference>
<evidence type="ECO:0000256" key="1">
    <source>
        <dbReference type="ARBA" id="ARBA00004202"/>
    </source>
</evidence>
<dbReference type="InterPro" id="IPR003593">
    <property type="entry name" value="AAA+_ATPase"/>
</dbReference>
<comment type="subcellular location">
    <subcellularLocation>
        <location evidence="1">Cell membrane</location>
        <topology evidence="1">Peripheral membrane protein</topology>
    </subcellularLocation>
</comment>
<dbReference type="FunFam" id="3.40.50.300:FF:000020">
    <property type="entry name" value="Amino acid ABC transporter ATP-binding component"/>
    <property type="match status" value="1"/>
</dbReference>
<dbReference type="InterPro" id="IPR027417">
    <property type="entry name" value="P-loop_NTPase"/>
</dbReference>
<dbReference type="Pfam" id="PF00005">
    <property type="entry name" value="ABC_tran"/>
    <property type="match status" value="1"/>
</dbReference>
<keyword evidence="10" id="KW-1185">Reference proteome</keyword>
<keyword evidence="4" id="KW-1003">Cell membrane</keyword>
<dbReference type="PANTHER" id="PTHR43166:SF9">
    <property type="entry name" value="GLUTAMATE_ASPARTATE IMPORT ATP-BINDING PROTEIN GLTL"/>
    <property type="match status" value="1"/>
</dbReference>
<dbReference type="InterPro" id="IPR017871">
    <property type="entry name" value="ABC_transporter-like_CS"/>
</dbReference>
<evidence type="ECO:0000256" key="4">
    <source>
        <dbReference type="ARBA" id="ARBA00022475"/>
    </source>
</evidence>
<sequence length="360" mass="40343">MISVKHLAKSFDGLAVLSDVNAEINAGEVISVIGPSGTGKSTFLRCLNLLERPSAGEIRIDGIDVLAPDTDVRLLRQKMGMVFQSFNLFSHLMVIENVILGPMHLLHLDRKTAVARGMELLDSVGLAAKAHAFPDELSGGQKQRVAIARTLAMKPEIVLFDEPTSALDPTMVSEVLAVIRKLASQGMTMMIVTHEMRFARDVSSRIFYMDDGTIYEDGSPEQIFNHPKREKTRAFIHKISLFEYLVRRDDFDIYQFNAELEAFSIKHLLNQQSILNTQLICEEMLCNILLPSTTMVNLSIACSEENGQVDLSFNYQSGEGNPLANDDDDTMLSRTIVSNLTREQHFNREHNRATLKMTLR</sequence>
<organism evidence="9 10">
    <name type="scientific">Oligosphaera ethanolica</name>
    <dbReference type="NCBI Taxonomy" id="760260"/>
    <lineage>
        <taxon>Bacteria</taxon>
        <taxon>Pseudomonadati</taxon>
        <taxon>Lentisphaerota</taxon>
        <taxon>Oligosphaeria</taxon>
        <taxon>Oligosphaerales</taxon>
        <taxon>Oligosphaeraceae</taxon>
        <taxon>Oligosphaera</taxon>
    </lineage>
</organism>
<evidence type="ECO:0000313" key="9">
    <source>
        <dbReference type="EMBL" id="MDQ0291713.1"/>
    </source>
</evidence>
<name>A0AAE3VK79_9BACT</name>
<dbReference type="SMART" id="SM00382">
    <property type="entry name" value="AAA"/>
    <property type="match status" value="1"/>
</dbReference>
<dbReference type="InterPro" id="IPR003439">
    <property type="entry name" value="ABC_transporter-like_ATP-bd"/>
</dbReference>